<feature type="transmembrane region" description="Helical" evidence="1">
    <location>
        <begin position="15"/>
        <end position="36"/>
    </location>
</feature>
<sequence length="170" mass="19311">MENSFLNDLSFDPGYIIMGMIALVVVLIALVIFLLVKYDSLQKSYDNFMKGRNGNSLEEVLIRVVDDNKKVKQQCKNNIDAILDMKKEIKHCYKKMGIVRYDTFNENSGKLSFVLALLDENDNGILLNSIHSSNGSYQYLKTISNGVCELTLSEEEDAALEKAIEWKETI</sequence>
<protein>
    <submittedName>
        <fullName evidence="2">DUF4446 family protein</fullName>
    </submittedName>
</protein>
<reference evidence="2" key="2">
    <citation type="journal article" date="2021" name="PeerJ">
        <title>Extensive microbial diversity within the chicken gut microbiome revealed by metagenomics and culture.</title>
        <authorList>
            <person name="Gilroy R."/>
            <person name="Ravi A."/>
            <person name="Getino M."/>
            <person name="Pursley I."/>
            <person name="Horton D.L."/>
            <person name="Alikhan N.F."/>
            <person name="Baker D."/>
            <person name="Gharbi K."/>
            <person name="Hall N."/>
            <person name="Watson M."/>
            <person name="Adriaenssens E.M."/>
            <person name="Foster-Nyarko E."/>
            <person name="Jarju S."/>
            <person name="Secka A."/>
            <person name="Antonio M."/>
            <person name="Oren A."/>
            <person name="Chaudhuri R.R."/>
            <person name="La Ragione R."/>
            <person name="Hildebrand F."/>
            <person name="Pallen M.J."/>
        </authorList>
    </citation>
    <scope>NUCLEOTIDE SEQUENCE</scope>
    <source>
        <strain evidence="2">ChiW13-3771</strain>
    </source>
</reference>
<dbReference type="InterPro" id="IPR027981">
    <property type="entry name" value="DUF4446"/>
</dbReference>
<keyword evidence="1" id="KW-0472">Membrane</keyword>
<evidence type="ECO:0000256" key="1">
    <source>
        <dbReference type="SAM" id="Phobius"/>
    </source>
</evidence>
<evidence type="ECO:0000313" key="3">
    <source>
        <dbReference type="Proteomes" id="UP000824201"/>
    </source>
</evidence>
<keyword evidence="1" id="KW-0812">Transmembrane</keyword>
<organism evidence="2 3">
    <name type="scientific">Candidatus Fimimorpha faecalis</name>
    <dbReference type="NCBI Taxonomy" id="2840824"/>
    <lineage>
        <taxon>Bacteria</taxon>
        <taxon>Bacillati</taxon>
        <taxon>Bacillota</taxon>
        <taxon>Clostridia</taxon>
        <taxon>Eubacteriales</taxon>
        <taxon>Candidatus Fimimorpha</taxon>
    </lineage>
</organism>
<comment type="caution">
    <text evidence="2">The sequence shown here is derived from an EMBL/GenBank/DDBJ whole genome shotgun (WGS) entry which is preliminary data.</text>
</comment>
<gene>
    <name evidence="2" type="ORF">IAC96_12780</name>
</gene>
<evidence type="ECO:0000313" key="2">
    <source>
        <dbReference type="EMBL" id="HIR89812.1"/>
    </source>
</evidence>
<reference evidence="2" key="1">
    <citation type="submission" date="2020-10" db="EMBL/GenBank/DDBJ databases">
        <authorList>
            <person name="Gilroy R."/>
        </authorList>
    </citation>
    <scope>NUCLEOTIDE SEQUENCE</scope>
    <source>
        <strain evidence="2">ChiW13-3771</strain>
    </source>
</reference>
<proteinExistence type="predicted"/>
<dbReference type="AlphaFoldDB" id="A0A9D1EG66"/>
<accession>A0A9D1EG66</accession>
<name>A0A9D1EG66_9FIRM</name>
<keyword evidence="1" id="KW-1133">Transmembrane helix</keyword>
<dbReference type="Pfam" id="PF14584">
    <property type="entry name" value="DUF4446"/>
    <property type="match status" value="1"/>
</dbReference>
<dbReference type="EMBL" id="DVHN01000181">
    <property type="protein sequence ID" value="HIR89812.1"/>
    <property type="molecule type" value="Genomic_DNA"/>
</dbReference>
<dbReference type="Proteomes" id="UP000824201">
    <property type="component" value="Unassembled WGS sequence"/>
</dbReference>